<proteinExistence type="predicted"/>
<reference evidence="2" key="1">
    <citation type="submission" date="2020-07" db="EMBL/GenBank/DDBJ databases">
        <title>Huge and variable diversity of episymbiotic CPR bacteria and DPANN archaea in groundwater ecosystems.</title>
        <authorList>
            <person name="He C.Y."/>
            <person name="Keren R."/>
            <person name="Whittaker M."/>
            <person name="Farag I.F."/>
            <person name="Doudna J."/>
            <person name="Cate J.H.D."/>
            <person name="Banfield J.F."/>
        </authorList>
    </citation>
    <scope>NUCLEOTIDE SEQUENCE</scope>
    <source>
        <strain evidence="2">NC_groundwater_1813_Pr3_B-0.1um_71_17</strain>
    </source>
</reference>
<dbReference type="EMBL" id="JACRIW010000075">
    <property type="protein sequence ID" value="MBI5169911.1"/>
    <property type="molecule type" value="Genomic_DNA"/>
</dbReference>
<comment type="caution">
    <text evidence="2">The sequence shown here is derived from an EMBL/GenBank/DDBJ whole genome shotgun (WGS) entry which is preliminary data.</text>
</comment>
<dbReference type="SUPFAM" id="SSF56112">
    <property type="entry name" value="Protein kinase-like (PK-like)"/>
    <property type="match status" value="1"/>
</dbReference>
<evidence type="ECO:0000313" key="3">
    <source>
        <dbReference type="Proteomes" id="UP000696931"/>
    </source>
</evidence>
<protein>
    <submittedName>
        <fullName evidence="2">DUF4032 domain-containing protein</fullName>
    </submittedName>
</protein>
<evidence type="ECO:0000313" key="2">
    <source>
        <dbReference type="EMBL" id="MBI5169911.1"/>
    </source>
</evidence>
<gene>
    <name evidence="2" type="ORF">HZA61_10515</name>
</gene>
<dbReference type="Pfam" id="PF06293">
    <property type="entry name" value="Kdo"/>
    <property type="match status" value="1"/>
</dbReference>
<dbReference type="Proteomes" id="UP000696931">
    <property type="component" value="Unassembled WGS sequence"/>
</dbReference>
<organism evidence="2 3">
    <name type="scientific">Eiseniibacteriota bacterium</name>
    <dbReference type="NCBI Taxonomy" id="2212470"/>
    <lineage>
        <taxon>Bacteria</taxon>
        <taxon>Candidatus Eiseniibacteriota</taxon>
    </lineage>
</organism>
<evidence type="ECO:0000259" key="1">
    <source>
        <dbReference type="Pfam" id="PF13224"/>
    </source>
</evidence>
<dbReference type="InterPro" id="IPR025111">
    <property type="entry name" value="DUF4032"/>
</dbReference>
<dbReference type="Pfam" id="PF13224">
    <property type="entry name" value="DUF4032"/>
    <property type="match status" value="1"/>
</dbReference>
<sequence>MTDSRLGLLSLQVRPGNPDFLDLPWQQPMREWSGRCERLVELQRGLSRHDVVFVAYGSAVYAIKELPEGLAEHEYDMLLKLEERRMPSVFAAGHARMRHAGGEVRAALVTRFLDASLPYRTLFQNPGLARYRERLLDAMAGLLVRLHLAGFYWGDCSLSNTLFRRDAGELQAYLVDAETTEHHDTLGNGARRQDLLILEENITGDLADLEIFAELPGSLSAYETGPHIRERYEALWAEVNREEVFGPGERWRIQDRIRKLNALGFSVGEIELESTGDGDRLRMRTIVTDRDYHRHQFHNLTGLVAEEKQAERMLNEVLELKATLAQRDNRSVPLSVAAFHWQRDRWEPAMKALAPLLGPQVEATELYCQVLEHKWFLSERAQRDVGMETAMKDYVEKFRPAAGA</sequence>
<dbReference type="AlphaFoldDB" id="A0A933SEJ8"/>
<dbReference type="InterPro" id="IPR011009">
    <property type="entry name" value="Kinase-like_dom_sf"/>
</dbReference>
<feature type="domain" description="DUF4032" evidence="1">
    <location>
        <begin position="235"/>
        <end position="397"/>
    </location>
</feature>
<accession>A0A933SEJ8</accession>
<name>A0A933SEJ8_UNCEI</name>